<dbReference type="RefSeq" id="WP_143979925.1">
    <property type="nucleotide sequence ID" value="NZ_CP041695.1"/>
</dbReference>
<proteinExistence type="predicted"/>
<dbReference type="AlphaFoldDB" id="A0A516NHE1"/>
<organism evidence="1 2">
    <name type="scientific">Nocardia otitidiscaviarum</name>
    <dbReference type="NCBI Taxonomy" id="1823"/>
    <lineage>
        <taxon>Bacteria</taxon>
        <taxon>Bacillati</taxon>
        <taxon>Actinomycetota</taxon>
        <taxon>Actinomycetes</taxon>
        <taxon>Mycobacteriales</taxon>
        <taxon>Nocardiaceae</taxon>
        <taxon>Nocardia</taxon>
    </lineage>
</organism>
<dbReference type="KEGG" id="nod:FOH10_05735"/>
<protein>
    <submittedName>
        <fullName evidence="1">Uncharacterized protein</fullName>
    </submittedName>
</protein>
<gene>
    <name evidence="1" type="ORF">FOH10_05735</name>
</gene>
<accession>A0A516NHE1</accession>
<evidence type="ECO:0000313" key="2">
    <source>
        <dbReference type="Proteomes" id="UP000317039"/>
    </source>
</evidence>
<dbReference type="GeneID" id="80331895"/>
<reference evidence="1 2" key="1">
    <citation type="submission" date="2019-07" db="EMBL/GenBank/DDBJ databases">
        <title>Complete Genome Sequence and Methylome Analysis of Nocardia otitidis-caviarum NEB252.</title>
        <authorList>
            <person name="Fomenkov A."/>
            <person name="Anton B.P."/>
            <person name="Vincze T."/>
            <person name="Roberts R.J."/>
        </authorList>
    </citation>
    <scope>NUCLEOTIDE SEQUENCE [LARGE SCALE GENOMIC DNA]</scope>
    <source>
        <strain evidence="1 2">NEB252</strain>
    </source>
</reference>
<sequence>MMHLPDTDGDLYAGSLPLVEGWLAGIGAKAGARPIVFVAENVGVLVGAEFSDQHVLRLLSVARELFDNAVRPVSPVPYTVDAAGALVPYRVERGHPAWREIRSAESTLAAQVYTQQYEYLRADLAAGLIEDRAAQLMHARKPDGSETTFAAWTDTVPTLLPRAHTVTLTDVDTGETFGLPWETLADAVDLRPVEGIHPTRYRVVDHPDAQTMARLRACARMD</sequence>
<name>A0A516NHE1_9NOCA</name>
<dbReference type="EMBL" id="CP041695">
    <property type="protein sequence ID" value="QDP78317.1"/>
    <property type="molecule type" value="Genomic_DNA"/>
</dbReference>
<dbReference type="Proteomes" id="UP000317039">
    <property type="component" value="Chromosome"/>
</dbReference>
<evidence type="ECO:0000313" key="1">
    <source>
        <dbReference type="EMBL" id="QDP78317.1"/>
    </source>
</evidence>